<dbReference type="InterPro" id="IPR017972">
    <property type="entry name" value="Cyt_P450_CS"/>
</dbReference>
<sequence length="418" mass="46779">MSLQEKISPQDMDFSMGDLESISDEKLLPALARLREHAPVYWSERNRCWQITKYDDIAAAFQDMRFSNVRLSFSALRSIPEPERAQRIPNLLRYIQGWIVNVDGDTHKRLRSVTTKALSKKFVDSLKPLIQSLSVELTEKAVKLHECDFARDIAYFLPATVILTLLGLPLEHLEKVREWNRAITAGLSAAFASAEALINADRAIAEMNSMLRVEIAKRLAAPQQDFLTQLVTLADDSNNVLSEDEVLGLCHIFLTAGHETTVNSLVMGLAALVKNPDQQKILLGGAVEPLGALQELLRYIGMSTVQPRVAATDFEFAGQQIKKGDVAFLWILSANNDPQRFPEPGKLDFTRGNVGDVVTFGPGLHHCVGHYLARIELDIFFRAFLPKFSKIEILEEKPVLSPTLTFRGFAHLNARFTV</sequence>
<reference evidence="4" key="1">
    <citation type="journal article" date="2019" name="Int. J. Syst. Evol. Microbiol.">
        <title>The Global Catalogue of Microorganisms (GCM) 10K type strain sequencing project: providing services to taxonomists for standard genome sequencing and annotation.</title>
        <authorList>
            <consortium name="The Broad Institute Genomics Platform"/>
            <consortium name="The Broad Institute Genome Sequencing Center for Infectious Disease"/>
            <person name="Wu L."/>
            <person name="Ma J."/>
        </authorList>
    </citation>
    <scope>NUCLEOTIDE SEQUENCE [LARGE SCALE GENOMIC DNA]</scope>
    <source>
        <strain evidence="4">NBRC 112502</strain>
    </source>
</reference>
<dbReference type="PROSITE" id="PS00086">
    <property type="entry name" value="CYTOCHROME_P450"/>
    <property type="match status" value="1"/>
</dbReference>
<dbReference type="PANTHER" id="PTHR46696:SF1">
    <property type="entry name" value="CYTOCHROME P450 YJIB-RELATED"/>
    <property type="match status" value="1"/>
</dbReference>
<keyword evidence="2" id="KW-0349">Heme</keyword>
<dbReference type="Gene3D" id="1.10.630.10">
    <property type="entry name" value="Cytochrome P450"/>
    <property type="match status" value="1"/>
</dbReference>
<keyword evidence="2" id="KW-0503">Monooxygenase</keyword>
<dbReference type="Proteomes" id="UP001156641">
    <property type="component" value="Unassembled WGS sequence"/>
</dbReference>
<dbReference type="EMBL" id="BSOS01000025">
    <property type="protein sequence ID" value="GLR66553.1"/>
    <property type="molecule type" value="Genomic_DNA"/>
</dbReference>
<protein>
    <submittedName>
        <fullName evidence="3">Cytochrome P450</fullName>
    </submittedName>
</protein>
<proteinExistence type="inferred from homology"/>
<evidence type="ECO:0000313" key="4">
    <source>
        <dbReference type="Proteomes" id="UP001156641"/>
    </source>
</evidence>
<dbReference type="InterPro" id="IPR036396">
    <property type="entry name" value="Cyt_P450_sf"/>
</dbReference>
<accession>A0ABQ6A5I8</accession>
<evidence type="ECO:0000256" key="1">
    <source>
        <dbReference type="ARBA" id="ARBA00010617"/>
    </source>
</evidence>
<dbReference type="Pfam" id="PF00067">
    <property type="entry name" value="p450"/>
    <property type="match status" value="2"/>
</dbReference>
<gene>
    <name evidence="3" type="ORF">GCM10010909_12330</name>
</gene>
<comment type="caution">
    <text evidence="3">The sequence shown here is derived from an EMBL/GenBank/DDBJ whole genome shotgun (WGS) entry which is preliminary data.</text>
</comment>
<keyword evidence="2" id="KW-0560">Oxidoreductase</keyword>
<name>A0ABQ6A5I8_9PROT</name>
<keyword evidence="2" id="KW-0479">Metal-binding</keyword>
<comment type="similarity">
    <text evidence="1 2">Belongs to the cytochrome P450 family.</text>
</comment>
<organism evidence="3 4">
    <name type="scientific">Acidocella aquatica</name>
    <dbReference type="NCBI Taxonomy" id="1922313"/>
    <lineage>
        <taxon>Bacteria</taxon>
        <taxon>Pseudomonadati</taxon>
        <taxon>Pseudomonadota</taxon>
        <taxon>Alphaproteobacteria</taxon>
        <taxon>Acetobacterales</taxon>
        <taxon>Acidocellaceae</taxon>
        <taxon>Acidocella</taxon>
    </lineage>
</organism>
<dbReference type="RefSeq" id="WP_284257251.1">
    <property type="nucleotide sequence ID" value="NZ_BSOS01000025.1"/>
</dbReference>
<dbReference type="PRINTS" id="PR00385">
    <property type="entry name" value="P450"/>
</dbReference>
<dbReference type="PANTHER" id="PTHR46696">
    <property type="entry name" value="P450, PUTATIVE (EUROFUNG)-RELATED"/>
    <property type="match status" value="1"/>
</dbReference>
<dbReference type="InterPro" id="IPR002397">
    <property type="entry name" value="Cyt_P450_B"/>
</dbReference>
<evidence type="ECO:0000256" key="2">
    <source>
        <dbReference type="RuleBase" id="RU000461"/>
    </source>
</evidence>
<keyword evidence="2" id="KW-0408">Iron</keyword>
<evidence type="ECO:0000313" key="3">
    <source>
        <dbReference type="EMBL" id="GLR66553.1"/>
    </source>
</evidence>
<dbReference type="InterPro" id="IPR001128">
    <property type="entry name" value="Cyt_P450"/>
</dbReference>
<dbReference type="SUPFAM" id="SSF48264">
    <property type="entry name" value="Cytochrome P450"/>
    <property type="match status" value="1"/>
</dbReference>
<keyword evidence="4" id="KW-1185">Reference proteome</keyword>
<dbReference type="PRINTS" id="PR00359">
    <property type="entry name" value="BP450"/>
</dbReference>